<dbReference type="InterPro" id="IPR000189">
    <property type="entry name" value="Transglyc_AS"/>
</dbReference>
<feature type="domain" description="Lytic murein transglycosylase D lipid attachment" evidence="4">
    <location>
        <begin position="6"/>
        <end position="33"/>
    </location>
</feature>
<dbReference type="InterPro" id="IPR008258">
    <property type="entry name" value="Transglycosylase_SLT_dom_1"/>
</dbReference>
<dbReference type="PANTHER" id="PTHR37423:SF2">
    <property type="entry name" value="MEMBRANE-BOUND LYTIC MUREIN TRANSGLYCOSYLASE C"/>
    <property type="match status" value="1"/>
</dbReference>
<evidence type="ECO:0000256" key="1">
    <source>
        <dbReference type="ARBA" id="ARBA00007734"/>
    </source>
</evidence>
<feature type="domain" description="Transglycosylase SLT" evidence="3">
    <location>
        <begin position="133"/>
        <end position="233"/>
    </location>
</feature>
<dbReference type="Pfam" id="PF06474">
    <property type="entry name" value="LPAM_MltD"/>
    <property type="match status" value="1"/>
</dbReference>
<evidence type="ECO:0000256" key="2">
    <source>
        <dbReference type="SAM" id="MobiDB-lite"/>
    </source>
</evidence>
<dbReference type="EMBL" id="LJRC01000112">
    <property type="protein sequence ID" value="KPY37712.1"/>
    <property type="molecule type" value="Genomic_DNA"/>
</dbReference>
<name>A0A0N8SLD8_9PSED</name>
<dbReference type="RefSeq" id="WP_057409093.1">
    <property type="nucleotide sequence ID" value="NZ_LJRC01000112.1"/>
</dbReference>
<dbReference type="InterPro" id="IPR010511">
    <property type="entry name" value="MltD_lipid-attach"/>
</dbReference>
<evidence type="ECO:0000259" key="3">
    <source>
        <dbReference type="Pfam" id="PF01464"/>
    </source>
</evidence>
<proteinExistence type="inferred from homology"/>
<dbReference type="Gene3D" id="1.10.530.10">
    <property type="match status" value="1"/>
</dbReference>
<dbReference type="GO" id="GO:0016020">
    <property type="term" value="C:membrane"/>
    <property type="evidence" value="ECO:0007669"/>
    <property type="project" value="InterPro"/>
</dbReference>
<dbReference type="AlphaFoldDB" id="A0A0N8SLD8"/>
<feature type="compositionally biased region" description="Basic and acidic residues" evidence="2">
    <location>
        <begin position="480"/>
        <end position="491"/>
    </location>
</feature>
<dbReference type="FunFam" id="1.10.530.10:FF:000004">
    <property type="entry name" value="Membrane-bound lytic murein transglycosylase D"/>
    <property type="match status" value="1"/>
</dbReference>
<reference evidence="5 6" key="1">
    <citation type="submission" date="2015-09" db="EMBL/GenBank/DDBJ databases">
        <title>Genome announcement of multiple Pseudomonas syringae strains.</title>
        <authorList>
            <person name="Thakur S."/>
            <person name="Wang P.W."/>
            <person name="Gong Y."/>
            <person name="Weir B.S."/>
            <person name="Guttman D.S."/>
        </authorList>
    </citation>
    <scope>NUCLEOTIDE SEQUENCE [LARGE SCALE GENOMIC DNA]</scope>
    <source>
        <strain evidence="5 6">ICMP3956</strain>
    </source>
</reference>
<organism evidence="5 6">
    <name type="scientific">Pseudomonas syringae pv. primulae</name>
    <dbReference type="NCBI Taxonomy" id="251707"/>
    <lineage>
        <taxon>Bacteria</taxon>
        <taxon>Pseudomonadati</taxon>
        <taxon>Pseudomonadota</taxon>
        <taxon>Gammaproteobacteria</taxon>
        <taxon>Pseudomonadales</taxon>
        <taxon>Pseudomonadaceae</taxon>
        <taxon>Pseudomonas</taxon>
    </lineage>
</organism>
<evidence type="ECO:0000313" key="5">
    <source>
        <dbReference type="EMBL" id="KPY37712.1"/>
    </source>
</evidence>
<evidence type="ECO:0000259" key="4">
    <source>
        <dbReference type="Pfam" id="PF06474"/>
    </source>
</evidence>
<dbReference type="Pfam" id="PF01464">
    <property type="entry name" value="SLT"/>
    <property type="match status" value="1"/>
</dbReference>
<dbReference type="GO" id="GO:0000270">
    <property type="term" value="P:peptidoglycan metabolic process"/>
    <property type="evidence" value="ECO:0007669"/>
    <property type="project" value="InterPro"/>
</dbReference>
<accession>A0A0N8SLD8</accession>
<dbReference type="PANTHER" id="PTHR37423">
    <property type="entry name" value="SOLUBLE LYTIC MUREIN TRANSGLYCOSYLASE-RELATED"/>
    <property type="match status" value="1"/>
</dbReference>
<dbReference type="CDD" id="cd16894">
    <property type="entry name" value="MltD-like"/>
    <property type="match status" value="1"/>
</dbReference>
<evidence type="ECO:0000313" key="6">
    <source>
        <dbReference type="Proteomes" id="UP000050562"/>
    </source>
</evidence>
<dbReference type="InterPro" id="IPR023346">
    <property type="entry name" value="Lysozyme-like_dom_sf"/>
</dbReference>
<sequence>MPAFHPPPSHCLLARSIQIAALALGVACAGCQSVDYSRPHGERTPRLIAGWFSEADAPVSKPQRGEVISDLPPFTGDDVWRRVAQRCTLLEGQQINERIVRQRDWLLSNRGFLRGASERASPYLHFIVERLDERRMPMELALLPMIESAYNPMASSSAAAAGLWQFIPSTGRDFNLHQSAAYDGRRDVVASSKAAMDYLKRLHDQFDNDWLLALAAYNAGEGTVGRAIEANRRRGLPTDYWHLSLPRETQDYVPRLLALSLLVRDPEAYGVKLTPVANTPYFDVVELNRSVDLPLLAATAGVDEGQLLRLNSAFIRKKTLDGPGHLLIPKAQRQVLTAGITRITGETPVIPLVPQRPESQVVERDSSSKAERPVQVVERTPVIRAVQPVQIAERKPPSEPVDVTRAPAPAPVQAVQAAESAAQPQVAALAPAPVQAAQLGKLADPVTEPQVATANPEITQASVTKPKRIIQTFDNRSSPRKRDDSEYRAGPRELPTGPRVVVFASDPRQ</sequence>
<dbReference type="PROSITE" id="PS00922">
    <property type="entry name" value="TRANSGLYCOSYLASE"/>
    <property type="match status" value="1"/>
</dbReference>
<comment type="caution">
    <text evidence="5">The sequence shown here is derived from an EMBL/GenBank/DDBJ whole genome shotgun (WGS) entry which is preliminary data.</text>
</comment>
<protein>
    <submittedName>
        <fullName evidence="5">Membrane-bound lytic murein transglycosylase-like protein</fullName>
    </submittedName>
</protein>
<feature type="compositionally biased region" description="Polar residues" evidence="2">
    <location>
        <begin position="450"/>
        <end position="463"/>
    </location>
</feature>
<dbReference type="GO" id="GO:0008933">
    <property type="term" value="F:peptidoglycan lytic transglycosylase activity"/>
    <property type="evidence" value="ECO:0007669"/>
    <property type="project" value="InterPro"/>
</dbReference>
<dbReference type="SUPFAM" id="SSF53955">
    <property type="entry name" value="Lysozyme-like"/>
    <property type="match status" value="1"/>
</dbReference>
<gene>
    <name evidence="5" type="ORF">ALO52_02740</name>
</gene>
<feature type="region of interest" description="Disordered" evidence="2">
    <location>
        <begin position="450"/>
        <end position="509"/>
    </location>
</feature>
<comment type="similarity">
    <text evidence="1">Belongs to the transglycosylase Slt family.</text>
</comment>
<dbReference type="PATRIC" id="fig|251707.3.peg.3635"/>
<dbReference type="Proteomes" id="UP000050562">
    <property type="component" value="Unassembled WGS sequence"/>
</dbReference>